<dbReference type="CDD" id="cd17940">
    <property type="entry name" value="DEADc_DDX6"/>
    <property type="match status" value="1"/>
</dbReference>
<evidence type="ECO:0000313" key="12">
    <source>
        <dbReference type="EMBL" id="KAJ7962365.1"/>
    </source>
</evidence>
<dbReference type="AlphaFoldDB" id="A0AAD7LST1"/>
<evidence type="ECO:0000256" key="9">
    <source>
        <dbReference type="SAM" id="MobiDB-lite"/>
    </source>
</evidence>
<dbReference type="InterPro" id="IPR011545">
    <property type="entry name" value="DEAD/DEAH_box_helicase_dom"/>
</dbReference>
<evidence type="ECO:0000259" key="10">
    <source>
        <dbReference type="PROSITE" id="PS51192"/>
    </source>
</evidence>
<dbReference type="CDD" id="cd18787">
    <property type="entry name" value="SF2_C_DEAD"/>
    <property type="match status" value="1"/>
</dbReference>
<dbReference type="Pfam" id="PF00271">
    <property type="entry name" value="Helicase_C"/>
    <property type="match status" value="1"/>
</dbReference>
<keyword evidence="5 8" id="KW-0067">ATP-binding</keyword>
<dbReference type="Gene3D" id="3.40.50.300">
    <property type="entry name" value="P-loop containing nucleotide triphosphate hydrolases"/>
    <property type="match status" value="2"/>
</dbReference>
<dbReference type="GO" id="GO:0005737">
    <property type="term" value="C:cytoplasm"/>
    <property type="evidence" value="ECO:0007669"/>
    <property type="project" value="UniProtKB-SubCell"/>
</dbReference>
<keyword evidence="13" id="KW-1185">Reference proteome</keyword>
<dbReference type="PANTHER" id="PTHR47960">
    <property type="entry name" value="DEAD-BOX ATP-DEPENDENT RNA HELICASE 50"/>
    <property type="match status" value="1"/>
</dbReference>
<dbReference type="PROSITE" id="PS00039">
    <property type="entry name" value="DEAD_ATP_HELICASE"/>
    <property type="match status" value="1"/>
</dbReference>
<name>A0AAD7LST1_QUISA</name>
<protein>
    <submittedName>
        <fullName evidence="12">DEAD-box ATP-dependent RNA helicase</fullName>
    </submittedName>
</protein>
<evidence type="ECO:0000259" key="11">
    <source>
        <dbReference type="PROSITE" id="PS51194"/>
    </source>
</evidence>
<dbReference type="GO" id="GO:0005524">
    <property type="term" value="F:ATP binding"/>
    <property type="evidence" value="ECO:0007669"/>
    <property type="project" value="UniProtKB-KW"/>
</dbReference>
<evidence type="ECO:0000256" key="7">
    <source>
        <dbReference type="ARBA" id="ARBA00038316"/>
    </source>
</evidence>
<comment type="similarity">
    <text evidence="7">Belongs to the DEAD box helicase family. DDX6/DHH1 subfamily.</text>
</comment>
<keyword evidence="2 8" id="KW-0547">Nucleotide-binding</keyword>
<dbReference type="EMBL" id="JARAOO010000007">
    <property type="protein sequence ID" value="KAJ7962365.1"/>
    <property type="molecule type" value="Genomic_DNA"/>
</dbReference>
<dbReference type="InterPro" id="IPR001650">
    <property type="entry name" value="Helicase_C-like"/>
</dbReference>
<proteinExistence type="inferred from homology"/>
<reference evidence="12" key="1">
    <citation type="journal article" date="2023" name="Science">
        <title>Elucidation of the pathway for biosynthesis of saponin adjuvants from the soapbark tree.</title>
        <authorList>
            <person name="Reed J."/>
            <person name="Orme A."/>
            <person name="El-Demerdash A."/>
            <person name="Owen C."/>
            <person name="Martin L.B.B."/>
            <person name="Misra R.C."/>
            <person name="Kikuchi S."/>
            <person name="Rejzek M."/>
            <person name="Martin A.C."/>
            <person name="Harkess A."/>
            <person name="Leebens-Mack J."/>
            <person name="Louveau T."/>
            <person name="Stephenson M.J."/>
            <person name="Osbourn A."/>
        </authorList>
    </citation>
    <scope>NUCLEOTIDE SEQUENCE</scope>
    <source>
        <strain evidence="12">S10</strain>
    </source>
</reference>
<evidence type="ECO:0000256" key="2">
    <source>
        <dbReference type="ARBA" id="ARBA00022741"/>
    </source>
</evidence>
<evidence type="ECO:0000256" key="5">
    <source>
        <dbReference type="ARBA" id="ARBA00022840"/>
    </source>
</evidence>
<feature type="domain" description="Helicase C-terminal" evidence="11">
    <location>
        <begin position="257"/>
        <end position="418"/>
    </location>
</feature>
<comment type="subcellular location">
    <subcellularLocation>
        <location evidence="1">Cytoplasm</location>
    </subcellularLocation>
</comment>
<dbReference type="SMART" id="SM00487">
    <property type="entry name" value="DEXDc"/>
    <property type="match status" value="1"/>
</dbReference>
<dbReference type="PROSITE" id="PS51194">
    <property type="entry name" value="HELICASE_CTER"/>
    <property type="match status" value="1"/>
</dbReference>
<dbReference type="Pfam" id="PF00270">
    <property type="entry name" value="DEAD"/>
    <property type="match status" value="1"/>
</dbReference>
<comment type="function">
    <text evidence="6">ATP-dependent RNA helicase involved in mRNA turnover, and more specifically in mRNA decapping.</text>
</comment>
<dbReference type="InterPro" id="IPR000629">
    <property type="entry name" value="RNA-helicase_DEAD-box_CS"/>
</dbReference>
<evidence type="ECO:0000256" key="4">
    <source>
        <dbReference type="ARBA" id="ARBA00022806"/>
    </source>
</evidence>
<keyword evidence="4 8" id="KW-0347">Helicase</keyword>
<evidence type="ECO:0000256" key="6">
    <source>
        <dbReference type="ARBA" id="ARBA00037591"/>
    </source>
</evidence>
<dbReference type="GO" id="GO:0004386">
    <property type="term" value="F:helicase activity"/>
    <property type="evidence" value="ECO:0007669"/>
    <property type="project" value="UniProtKB-KW"/>
</dbReference>
<evidence type="ECO:0000313" key="13">
    <source>
        <dbReference type="Proteomes" id="UP001163823"/>
    </source>
</evidence>
<dbReference type="GO" id="GO:0003676">
    <property type="term" value="F:nucleic acid binding"/>
    <property type="evidence" value="ECO:0007669"/>
    <property type="project" value="InterPro"/>
</dbReference>
<evidence type="ECO:0000256" key="8">
    <source>
        <dbReference type="RuleBase" id="RU000492"/>
    </source>
</evidence>
<dbReference type="SUPFAM" id="SSF52540">
    <property type="entry name" value="P-loop containing nucleoside triphosphate hydrolases"/>
    <property type="match status" value="2"/>
</dbReference>
<accession>A0AAD7LST1</accession>
<organism evidence="12 13">
    <name type="scientific">Quillaja saponaria</name>
    <name type="common">Soap bark tree</name>
    <dbReference type="NCBI Taxonomy" id="32244"/>
    <lineage>
        <taxon>Eukaryota</taxon>
        <taxon>Viridiplantae</taxon>
        <taxon>Streptophyta</taxon>
        <taxon>Embryophyta</taxon>
        <taxon>Tracheophyta</taxon>
        <taxon>Spermatophyta</taxon>
        <taxon>Magnoliopsida</taxon>
        <taxon>eudicotyledons</taxon>
        <taxon>Gunneridae</taxon>
        <taxon>Pentapetalae</taxon>
        <taxon>rosids</taxon>
        <taxon>fabids</taxon>
        <taxon>Fabales</taxon>
        <taxon>Quillajaceae</taxon>
        <taxon>Quillaja</taxon>
    </lineage>
</organism>
<evidence type="ECO:0000256" key="1">
    <source>
        <dbReference type="ARBA" id="ARBA00004496"/>
    </source>
</evidence>
<evidence type="ECO:0000256" key="3">
    <source>
        <dbReference type="ARBA" id="ARBA00022801"/>
    </source>
</evidence>
<sequence length="421" mass="48049">MNNRARYPPGIGLGRGGGVNSNPAFQSRNPQHQYVQRNLVQHQQQYQQHQQQQQYQQHQQQQQWLRRNQLGGTDSSVVDEVEKTVQSEAVDVSSQDWKAKLNIPQADTRFKTEGFERPSPIQEESIPIALTGSDILARAKNGTGKTAAFCIPALEKIDQDTNVIQAVILVPTRELALQTSQVCKELGKHLKIQVMVTTGGTSLKDDIMRLYQPVHLLVGTPGRILDLANKGVCVLKDCSMLVMDEADKLLSPEFQPSIEQLIRFLPVNRQILMFSATFPVTVKDFKDRYLRKSYIINLMDELTLKELGYSCFYIHAKMLQDHRNRVFHDFRNGACRNLVCTDLFTRGIDIQAVNVVINFDFPKNSETYLHRVGRSGRFGHLGLAVNLITYEDRFNLYRIEQELGTEIKQIPPHIDQAIYCR</sequence>
<dbReference type="Proteomes" id="UP001163823">
    <property type="component" value="Chromosome 7"/>
</dbReference>
<dbReference type="PROSITE" id="PS51192">
    <property type="entry name" value="HELICASE_ATP_BIND_1"/>
    <property type="match status" value="1"/>
</dbReference>
<keyword evidence="3 8" id="KW-0378">Hydrolase</keyword>
<dbReference type="InterPro" id="IPR014001">
    <property type="entry name" value="Helicase_ATP-bd"/>
</dbReference>
<dbReference type="InterPro" id="IPR027417">
    <property type="entry name" value="P-loop_NTPase"/>
</dbReference>
<comment type="caution">
    <text evidence="12">The sequence shown here is derived from an EMBL/GenBank/DDBJ whole genome shotgun (WGS) entry which is preliminary data.</text>
</comment>
<feature type="region of interest" description="Disordered" evidence="9">
    <location>
        <begin position="1"/>
        <end position="27"/>
    </location>
</feature>
<dbReference type="SMART" id="SM00490">
    <property type="entry name" value="HELICc"/>
    <property type="match status" value="1"/>
</dbReference>
<dbReference type="GO" id="GO:0016787">
    <property type="term" value="F:hydrolase activity"/>
    <property type="evidence" value="ECO:0007669"/>
    <property type="project" value="UniProtKB-KW"/>
</dbReference>
<feature type="domain" description="Helicase ATP-binding" evidence="10">
    <location>
        <begin position="126"/>
        <end position="296"/>
    </location>
</feature>
<gene>
    <name evidence="12" type="ORF">O6P43_017602</name>
</gene>